<accession>A0ABS2H7Z1</accession>
<evidence type="ECO:0000313" key="2">
    <source>
        <dbReference type="EMBL" id="MBM6995859.1"/>
    </source>
</evidence>
<comment type="caution">
    <text evidence="2">The sequence shown here is derived from an EMBL/GenBank/DDBJ whole genome shotgun (WGS) entry which is preliminary data.</text>
</comment>
<proteinExistence type="predicted"/>
<dbReference type="InterPro" id="IPR051448">
    <property type="entry name" value="CdaR-like_regulators"/>
</dbReference>
<dbReference type="Proteomes" id="UP001516620">
    <property type="component" value="Unassembled WGS sequence"/>
</dbReference>
<protein>
    <submittedName>
        <fullName evidence="2">Helix-turn-helix domain-containing protein</fullName>
    </submittedName>
</protein>
<reference evidence="2 3" key="1">
    <citation type="submission" date="2021-01" db="EMBL/GenBank/DDBJ databases">
        <title>Paenibacillus sp.nov. isolated from the rhizosphere soil of tomato plant.</title>
        <authorList>
            <person name="Thin K.K."/>
            <person name="Zhang X."/>
            <person name="He S."/>
        </authorList>
    </citation>
    <scope>NUCLEOTIDE SEQUENCE [LARGE SCALE GENOMIC DNA]</scope>
    <source>
        <strain evidence="2 3">DXFW5</strain>
    </source>
</reference>
<dbReference type="RefSeq" id="WP_193417307.1">
    <property type="nucleotide sequence ID" value="NZ_JADCNN020000006.1"/>
</dbReference>
<keyword evidence="3" id="KW-1185">Reference proteome</keyword>
<dbReference type="SUPFAM" id="SSF46689">
    <property type="entry name" value="Homeodomain-like"/>
    <property type="match status" value="1"/>
</dbReference>
<dbReference type="PANTHER" id="PTHR33744:SF15">
    <property type="entry name" value="CARBOHYDRATE DIACID REGULATOR"/>
    <property type="match status" value="1"/>
</dbReference>
<dbReference type="InterPro" id="IPR042070">
    <property type="entry name" value="PucR_C-HTH_sf"/>
</dbReference>
<evidence type="ECO:0000259" key="1">
    <source>
        <dbReference type="Pfam" id="PF13556"/>
    </source>
</evidence>
<dbReference type="InterPro" id="IPR025736">
    <property type="entry name" value="PucR_C-HTH_dom"/>
</dbReference>
<dbReference type="PANTHER" id="PTHR33744">
    <property type="entry name" value="CARBOHYDRATE DIACID REGULATOR"/>
    <property type="match status" value="1"/>
</dbReference>
<evidence type="ECO:0000313" key="3">
    <source>
        <dbReference type="Proteomes" id="UP001516620"/>
    </source>
</evidence>
<dbReference type="EMBL" id="JADCNN020000006">
    <property type="protein sequence ID" value="MBM6995859.1"/>
    <property type="molecule type" value="Genomic_DNA"/>
</dbReference>
<name>A0ABS2H7Z1_9BACL</name>
<dbReference type="InterPro" id="IPR009057">
    <property type="entry name" value="Homeodomain-like_sf"/>
</dbReference>
<sequence>MNLINTKMHGEKGNAMEIKWLIQQVESVIGTSLSESVWQLQAWNDAIPNSDGRSSGPFRIEHRWVWLVERQQGNVRVLETELSQVTEAEAQLIQLLLSAARESSHMIPSPKRDDETRSIQLGEWLQERIELGELNQPLPEHYSMKPKLKGRMLPFLLNWESSGQGQALSFSKLNKLLKSYFGGEVILIPLKEDWLILLAEELFMSLREESEEAAETERDLLGALCQGLYELVTNEWVGGFHLTVGGTLIGETELASATLFLRQTLALGRVFNITDQIHLPWELKLERLVYSIPEEQRRQFTLELGDRAGLLQDEETLTTLETFFALDCNVSETAKRLYIHRNTLLYRIDKFKQETGLDVRTFNDAVLVKLELLLYKVTKRP</sequence>
<feature type="domain" description="PucR C-terminal helix-turn-helix" evidence="1">
    <location>
        <begin position="317"/>
        <end position="373"/>
    </location>
</feature>
<dbReference type="Gene3D" id="1.10.10.2840">
    <property type="entry name" value="PucR C-terminal helix-turn-helix domain"/>
    <property type="match status" value="1"/>
</dbReference>
<organism evidence="2 3">
    <name type="scientific">Paenibacillus rhizolycopersici</name>
    <dbReference type="NCBI Taxonomy" id="2780073"/>
    <lineage>
        <taxon>Bacteria</taxon>
        <taxon>Bacillati</taxon>
        <taxon>Bacillota</taxon>
        <taxon>Bacilli</taxon>
        <taxon>Bacillales</taxon>
        <taxon>Paenibacillaceae</taxon>
        <taxon>Paenibacillus</taxon>
    </lineage>
</organism>
<dbReference type="Pfam" id="PF13556">
    <property type="entry name" value="HTH_30"/>
    <property type="match status" value="1"/>
</dbReference>
<gene>
    <name evidence="2" type="ORF">IM700_009285</name>
</gene>